<comment type="caution">
    <text evidence="2">The sequence shown here is derived from an EMBL/GenBank/DDBJ whole genome shotgun (WGS) entry which is preliminary data.</text>
</comment>
<sequence>MSLFRRGGRGVQYLDIPIPSLHVMTASKAKLAVNIFTSPVAVHRTSGVGRTDTAPPCQKKGALAMTKCTPGNDRRRVQFSVRLPDERGIPKETAVAAGNTTNTHYAQLTAILAVLSLALVVSKTLLPRLRLIDDMLNRAQVRRVVQKTEPGPDGMVARMTRVEDPNSPTSLPRLPSVHVKSLT</sequence>
<dbReference type="Proteomes" id="UP000754883">
    <property type="component" value="Unassembled WGS sequence"/>
</dbReference>
<feature type="region of interest" description="Disordered" evidence="1">
    <location>
        <begin position="162"/>
        <end position="183"/>
    </location>
</feature>
<evidence type="ECO:0000256" key="1">
    <source>
        <dbReference type="SAM" id="MobiDB-lite"/>
    </source>
</evidence>
<reference evidence="2 3" key="2">
    <citation type="submission" date="2021-10" db="EMBL/GenBank/DDBJ databases">
        <authorList>
            <person name="Piombo E."/>
        </authorList>
    </citation>
    <scope>NUCLEOTIDE SEQUENCE [LARGE SCALE GENOMIC DNA]</scope>
</reference>
<evidence type="ECO:0000313" key="3">
    <source>
        <dbReference type="Proteomes" id="UP000754883"/>
    </source>
</evidence>
<name>A0A9N9UHX9_9HYPO</name>
<protein>
    <submittedName>
        <fullName evidence="2">Uncharacterized protein</fullName>
    </submittedName>
</protein>
<dbReference type="AlphaFoldDB" id="A0A9N9UHX9"/>
<proteinExistence type="predicted"/>
<gene>
    <name evidence="2" type="ORF">CBYS24578_00010157</name>
</gene>
<reference evidence="3" key="1">
    <citation type="submission" date="2019-06" db="EMBL/GenBank/DDBJ databases">
        <authorList>
            <person name="Broberg M."/>
        </authorList>
    </citation>
    <scope>NUCLEOTIDE SEQUENCE [LARGE SCALE GENOMIC DNA]</scope>
</reference>
<evidence type="ECO:0000313" key="2">
    <source>
        <dbReference type="EMBL" id="CAG9988606.1"/>
    </source>
</evidence>
<accession>A0A9N9UHX9</accession>
<keyword evidence="3" id="KW-1185">Reference proteome</keyword>
<organism evidence="2 3">
    <name type="scientific">Clonostachys byssicola</name>
    <dbReference type="NCBI Taxonomy" id="160290"/>
    <lineage>
        <taxon>Eukaryota</taxon>
        <taxon>Fungi</taxon>
        <taxon>Dikarya</taxon>
        <taxon>Ascomycota</taxon>
        <taxon>Pezizomycotina</taxon>
        <taxon>Sordariomycetes</taxon>
        <taxon>Hypocreomycetidae</taxon>
        <taxon>Hypocreales</taxon>
        <taxon>Bionectriaceae</taxon>
        <taxon>Clonostachys</taxon>
    </lineage>
</organism>
<dbReference type="EMBL" id="CABFNO020001451">
    <property type="protein sequence ID" value="CAG9988606.1"/>
    <property type="molecule type" value="Genomic_DNA"/>
</dbReference>